<protein>
    <submittedName>
        <fullName evidence="1">Uncharacterized protein</fullName>
    </submittedName>
</protein>
<comment type="caution">
    <text evidence="1">The sequence shown here is derived from an EMBL/GenBank/DDBJ whole genome shotgun (WGS) entry which is preliminary data.</text>
</comment>
<dbReference type="Proteomes" id="UP000324222">
    <property type="component" value="Unassembled WGS sequence"/>
</dbReference>
<keyword evidence="2" id="KW-1185">Reference proteome</keyword>
<name>A0A5B7HFF9_PORTR</name>
<proteinExistence type="predicted"/>
<organism evidence="1 2">
    <name type="scientific">Portunus trituberculatus</name>
    <name type="common">Swimming crab</name>
    <name type="synonym">Neptunus trituberculatus</name>
    <dbReference type="NCBI Taxonomy" id="210409"/>
    <lineage>
        <taxon>Eukaryota</taxon>
        <taxon>Metazoa</taxon>
        <taxon>Ecdysozoa</taxon>
        <taxon>Arthropoda</taxon>
        <taxon>Crustacea</taxon>
        <taxon>Multicrustacea</taxon>
        <taxon>Malacostraca</taxon>
        <taxon>Eumalacostraca</taxon>
        <taxon>Eucarida</taxon>
        <taxon>Decapoda</taxon>
        <taxon>Pleocyemata</taxon>
        <taxon>Brachyura</taxon>
        <taxon>Eubrachyura</taxon>
        <taxon>Portunoidea</taxon>
        <taxon>Portunidae</taxon>
        <taxon>Portuninae</taxon>
        <taxon>Portunus</taxon>
    </lineage>
</organism>
<dbReference type="EMBL" id="VSRR010027959">
    <property type="protein sequence ID" value="MPC68509.1"/>
    <property type="molecule type" value="Genomic_DNA"/>
</dbReference>
<dbReference type="AlphaFoldDB" id="A0A5B7HFF9"/>
<evidence type="ECO:0000313" key="1">
    <source>
        <dbReference type="EMBL" id="MPC68509.1"/>
    </source>
</evidence>
<gene>
    <name evidence="1" type="ORF">E2C01_062711</name>
</gene>
<sequence length="46" mass="5291">MRHEKNRTPTYRSAVELSGVQFEIASGAHLKMRLGQIAYKQTDRTN</sequence>
<accession>A0A5B7HFF9</accession>
<reference evidence="1 2" key="1">
    <citation type="submission" date="2019-05" db="EMBL/GenBank/DDBJ databases">
        <title>Another draft genome of Portunus trituberculatus and its Hox gene families provides insights of decapod evolution.</title>
        <authorList>
            <person name="Jeong J.-H."/>
            <person name="Song I."/>
            <person name="Kim S."/>
            <person name="Choi T."/>
            <person name="Kim D."/>
            <person name="Ryu S."/>
            <person name="Kim W."/>
        </authorList>
    </citation>
    <scope>NUCLEOTIDE SEQUENCE [LARGE SCALE GENOMIC DNA]</scope>
    <source>
        <tissue evidence="1">Muscle</tissue>
    </source>
</reference>
<evidence type="ECO:0000313" key="2">
    <source>
        <dbReference type="Proteomes" id="UP000324222"/>
    </source>
</evidence>